<dbReference type="AlphaFoldDB" id="U2CQT2"/>
<reference evidence="2 3" key="1">
    <citation type="submission" date="2013-08" db="EMBL/GenBank/DDBJ databases">
        <authorList>
            <person name="Weinstock G."/>
            <person name="Sodergren E."/>
            <person name="Wylie T."/>
            <person name="Fulton L."/>
            <person name="Fulton R."/>
            <person name="Fronick C."/>
            <person name="O'Laughlin M."/>
            <person name="Godfrey J."/>
            <person name="Miner T."/>
            <person name="Herter B."/>
            <person name="Appelbaum E."/>
            <person name="Cordes M."/>
            <person name="Lek S."/>
            <person name="Wollam A."/>
            <person name="Pepin K.H."/>
            <person name="Palsikar V.B."/>
            <person name="Mitreva M."/>
            <person name="Wilson R.K."/>
        </authorList>
    </citation>
    <scope>NUCLEOTIDE SEQUENCE [LARGE SCALE GENOMIC DNA]</scope>
    <source>
        <strain evidence="2 3">F0041</strain>
    </source>
</reference>
<proteinExistence type="predicted"/>
<evidence type="ECO:0000256" key="1">
    <source>
        <dbReference type="SAM" id="MobiDB-lite"/>
    </source>
</evidence>
<evidence type="ECO:0000313" key="2">
    <source>
        <dbReference type="EMBL" id="ERI86428.1"/>
    </source>
</evidence>
<feature type="compositionally biased region" description="Basic residues" evidence="1">
    <location>
        <begin position="46"/>
        <end position="72"/>
    </location>
</feature>
<dbReference type="Proteomes" id="UP000016496">
    <property type="component" value="Unassembled WGS sequence"/>
</dbReference>
<dbReference type="PATRIC" id="fig|1321819.3.peg.868"/>
<evidence type="ECO:0000313" key="3">
    <source>
        <dbReference type="Proteomes" id="UP000016496"/>
    </source>
</evidence>
<name>U2CQT2_9BACE</name>
<gene>
    <name evidence="2" type="ORF">HMPREF1981_00939</name>
</gene>
<accession>U2CQT2</accession>
<sequence length="80" mass="9354">MAREQNCDVQPHAFLRGITKPVADKETARQNKKNADSRGIRDHDQRNKRKNKGKTKGKAKRKQKENKKKRQKRSGEKEKS</sequence>
<comment type="caution">
    <text evidence="2">The sequence shown here is derived from an EMBL/GenBank/DDBJ whole genome shotgun (WGS) entry which is preliminary data.</text>
</comment>
<dbReference type="HOGENOM" id="CLU_2582442_0_0_10"/>
<feature type="compositionally biased region" description="Basic and acidic residues" evidence="1">
    <location>
        <begin position="22"/>
        <end position="45"/>
    </location>
</feature>
<protein>
    <submittedName>
        <fullName evidence="2">Uncharacterized protein</fullName>
    </submittedName>
</protein>
<feature type="region of interest" description="Disordered" evidence="1">
    <location>
        <begin position="1"/>
        <end position="80"/>
    </location>
</feature>
<organism evidence="2 3">
    <name type="scientific">Bacteroides pyogenes F0041</name>
    <dbReference type="NCBI Taxonomy" id="1321819"/>
    <lineage>
        <taxon>Bacteria</taxon>
        <taxon>Pseudomonadati</taxon>
        <taxon>Bacteroidota</taxon>
        <taxon>Bacteroidia</taxon>
        <taxon>Bacteroidales</taxon>
        <taxon>Bacteroidaceae</taxon>
        <taxon>Bacteroides</taxon>
    </lineage>
</organism>
<dbReference type="EMBL" id="AWSV01000054">
    <property type="protein sequence ID" value="ERI86428.1"/>
    <property type="molecule type" value="Genomic_DNA"/>
</dbReference>